<accession>A0A923MDK4</accession>
<evidence type="ECO:0000313" key="2">
    <source>
        <dbReference type="Proteomes" id="UP000596827"/>
    </source>
</evidence>
<organism evidence="1 2">
    <name type="scientific">Ramlibacter albus</name>
    <dbReference type="NCBI Taxonomy" id="2079448"/>
    <lineage>
        <taxon>Bacteria</taxon>
        <taxon>Pseudomonadati</taxon>
        <taxon>Pseudomonadota</taxon>
        <taxon>Betaproteobacteria</taxon>
        <taxon>Burkholderiales</taxon>
        <taxon>Comamonadaceae</taxon>
        <taxon>Ramlibacter</taxon>
    </lineage>
</organism>
<protein>
    <submittedName>
        <fullName evidence="1">Uncharacterized protein</fullName>
    </submittedName>
</protein>
<gene>
    <name evidence="1" type="ORF">H8R02_23510</name>
</gene>
<sequence length="175" mass="20077">MTNSSWPVGQGRIDIPADVDYIALVFSRDEVTQGGVGRAVDDLLALIEDDRLRRQLTHGVFFSFEGWDADPRPIHQIPECRRYFAALHQQFPYWMHFLLPEPRMWSVVRTLLVRADTEGMQEGTSDARVSMEETRAIINSMLLPLNTLHADMGLSMQERNQIFDTSLKAIQECLK</sequence>
<dbReference type="Proteomes" id="UP000596827">
    <property type="component" value="Unassembled WGS sequence"/>
</dbReference>
<reference evidence="1" key="1">
    <citation type="submission" date="2020-08" db="EMBL/GenBank/DDBJ databases">
        <title>Ramlibacter sp. GTP1 16S ribosomal RNA gene genome sequencing and assembly.</title>
        <authorList>
            <person name="Kang M."/>
        </authorList>
    </citation>
    <scope>NUCLEOTIDE SEQUENCE</scope>
    <source>
        <strain evidence="1">GTP1</strain>
    </source>
</reference>
<comment type="caution">
    <text evidence="1">The sequence shown here is derived from an EMBL/GenBank/DDBJ whole genome shotgun (WGS) entry which is preliminary data.</text>
</comment>
<keyword evidence="2" id="KW-1185">Reference proteome</keyword>
<proteinExistence type="predicted"/>
<evidence type="ECO:0000313" key="1">
    <source>
        <dbReference type="EMBL" id="MBC5767454.1"/>
    </source>
</evidence>
<dbReference type="EMBL" id="JACORU010000011">
    <property type="protein sequence ID" value="MBC5767454.1"/>
    <property type="molecule type" value="Genomic_DNA"/>
</dbReference>
<dbReference type="RefSeq" id="WP_187083950.1">
    <property type="nucleotide sequence ID" value="NZ_JACORU010000011.1"/>
</dbReference>
<dbReference type="AlphaFoldDB" id="A0A923MDK4"/>
<name>A0A923MDK4_9BURK</name>